<comment type="subcellular location">
    <subcellularLocation>
        <location evidence="1">Nucleus</location>
    </subcellularLocation>
</comment>
<dbReference type="PROSITE" id="PS50066">
    <property type="entry name" value="MADS_BOX_2"/>
    <property type="match status" value="1"/>
</dbReference>
<protein>
    <submittedName>
        <fullName evidence="8">MADS-box transcription factor 22</fullName>
    </submittedName>
</protein>
<sequence>MGRAKLQISYREKASARINAYKSRIKRIEKKAKELSVLYGVDVLFFSFSPDLIAFHYCPNEPSEFHRIIDRYNSICSQKPQCELPSPPINLSSQEELAAINKKLKR</sequence>
<dbReference type="SUPFAM" id="SSF55455">
    <property type="entry name" value="SRF-like"/>
    <property type="match status" value="1"/>
</dbReference>
<evidence type="ECO:0000256" key="6">
    <source>
        <dbReference type="SAM" id="Coils"/>
    </source>
</evidence>
<dbReference type="GO" id="GO:0005634">
    <property type="term" value="C:nucleus"/>
    <property type="evidence" value="ECO:0007669"/>
    <property type="project" value="UniProtKB-SubCell"/>
</dbReference>
<dbReference type="Pfam" id="PF00319">
    <property type="entry name" value="SRF-TF"/>
    <property type="match status" value="1"/>
</dbReference>
<dbReference type="AlphaFoldDB" id="A0A2I0WKM3"/>
<dbReference type="SMART" id="SM00432">
    <property type="entry name" value="MADS"/>
    <property type="match status" value="1"/>
</dbReference>
<keyword evidence="2" id="KW-0805">Transcription regulation</keyword>
<dbReference type="Gene3D" id="3.40.1810.10">
    <property type="entry name" value="Transcription factor, MADS-box"/>
    <property type="match status" value="1"/>
</dbReference>
<evidence type="ECO:0000256" key="5">
    <source>
        <dbReference type="ARBA" id="ARBA00023242"/>
    </source>
</evidence>
<keyword evidence="9" id="KW-1185">Reference proteome</keyword>
<keyword evidence="5" id="KW-0539">Nucleus</keyword>
<dbReference type="InterPro" id="IPR002100">
    <property type="entry name" value="TF_MADSbox"/>
</dbReference>
<evidence type="ECO:0000256" key="2">
    <source>
        <dbReference type="ARBA" id="ARBA00023015"/>
    </source>
</evidence>
<evidence type="ECO:0000256" key="1">
    <source>
        <dbReference type="ARBA" id="ARBA00004123"/>
    </source>
</evidence>
<keyword evidence="3" id="KW-0238">DNA-binding</keyword>
<reference evidence="8 9" key="1">
    <citation type="journal article" date="2016" name="Sci. Rep.">
        <title>The Dendrobium catenatum Lindl. genome sequence provides insights into polysaccharide synthase, floral development and adaptive evolution.</title>
        <authorList>
            <person name="Zhang G.Q."/>
            <person name="Xu Q."/>
            <person name="Bian C."/>
            <person name="Tsai W.C."/>
            <person name="Yeh C.M."/>
            <person name="Liu K.W."/>
            <person name="Yoshida K."/>
            <person name="Zhang L.S."/>
            <person name="Chang S.B."/>
            <person name="Chen F."/>
            <person name="Shi Y."/>
            <person name="Su Y.Y."/>
            <person name="Zhang Y.Q."/>
            <person name="Chen L.J."/>
            <person name="Yin Y."/>
            <person name="Lin M."/>
            <person name="Huang H."/>
            <person name="Deng H."/>
            <person name="Wang Z.W."/>
            <person name="Zhu S.L."/>
            <person name="Zhao X."/>
            <person name="Deng C."/>
            <person name="Niu S.C."/>
            <person name="Huang J."/>
            <person name="Wang M."/>
            <person name="Liu G.H."/>
            <person name="Yang H.J."/>
            <person name="Xiao X.J."/>
            <person name="Hsiao Y.Y."/>
            <person name="Wu W.L."/>
            <person name="Chen Y.Y."/>
            <person name="Mitsuda N."/>
            <person name="Ohme-Takagi M."/>
            <person name="Luo Y.B."/>
            <person name="Van de Peer Y."/>
            <person name="Liu Z.J."/>
        </authorList>
    </citation>
    <scope>NUCLEOTIDE SEQUENCE [LARGE SCALE GENOMIC DNA]</scope>
    <source>
        <tissue evidence="8">The whole plant</tissue>
    </source>
</reference>
<evidence type="ECO:0000259" key="7">
    <source>
        <dbReference type="PROSITE" id="PS50066"/>
    </source>
</evidence>
<keyword evidence="6" id="KW-0175">Coiled coil</keyword>
<name>A0A2I0WKM3_9ASPA</name>
<accession>A0A2I0WKM3</accession>
<feature type="domain" description="MADS-box" evidence="7">
    <location>
        <begin position="1"/>
        <end position="61"/>
    </location>
</feature>
<evidence type="ECO:0000313" key="8">
    <source>
        <dbReference type="EMBL" id="PKU76213.1"/>
    </source>
</evidence>
<evidence type="ECO:0000256" key="4">
    <source>
        <dbReference type="ARBA" id="ARBA00023163"/>
    </source>
</evidence>
<reference evidence="8 9" key="2">
    <citation type="journal article" date="2017" name="Nature">
        <title>The Apostasia genome and the evolution of orchids.</title>
        <authorList>
            <person name="Zhang G.Q."/>
            <person name="Liu K.W."/>
            <person name="Li Z."/>
            <person name="Lohaus R."/>
            <person name="Hsiao Y.Y."/>
            <person name="Niu S.C."/>
            <person name="Wang J.Y."/>
            <person name="Lin Y.C."/>
            <person name="Xu Q."/>
            <person name="Chen L.J."/>
            <person name="Yoshida K."/>
            <person name="Fujiwara S."/>
            <person name="Wang Z.W."/>
            <person name="Zhang Y.Q."/>
            <person name="Mitsuda N."/>
            <person name="Wang M."/>
            <person name="Liu G.H."/>
            <person name="Pecoraro L."/>
            <person name="Huang H.X."/>
            <person name="Xiao X.J."/>
            <person name="Lin M."/>
            <person name="Wu X.Y."/>
            <person name="Wu W.L."/>
            <person name="Chen Y.Y."/>
            <person name="Chang S.B."/>
            <person name="Sakamoto S."/>
            <person name="Ohme-Takagi M."/>
            <person name="Yagi M."/>
            <person name="Zeng S.J."/>
            <person name="Shen C.Y."/>
            <person name="Yeh C.M."/>
            <person name="Luo Y.B."/>
            <person name="Tsai W.C."/>
            <person name="Van de Peer Y."/>
            <person name="Liu Z.J."/>
        </authorList>
    </citation>
    <scope>NUCLEOTIDE SEQUENCE [LARGE SCALE GENOMIC DNA]</scope>
    <source>
        <tissue evidence="8">The whole plant</tissue>
    </source>
</reference>
<dbReference type="GO" id="GO:0046983">
    <property type="term" value="F:protein dimerization activity"/>
    <property type="evidence" value="ECO:0007669"/>
    <property type="project" value="InterPro"/>
</dbReference>
<evidence type="ECO:0000256" key="3">
    <source>
        <dbReference type="ARBA" id="ARBA00023125"/>
    </source>
</evidence>
<evidence type="ECO:0000313" key="9">
    <source>
        <dbReference type="Proteomes" id="UP000233837"/>
    </source>
</evidence>
<dbReference type="InterPro" id="IPR036879">
    <property type="entry name" value="TF_MADSbox_sf"/>
</dbReference>
<dbReference type="EMBL" id="KZ502549">
    <property type="protein sequence ID" value="PKU76213.1"/>
    <property type="molecule type" value="Genomic_DNA"/>
</dbReference>
<gene>
    <name evidence="8" type="primary">MADS22</name>
    <name evidence="8" type="ORF">MA16_Dca026803</name>
</gene>
<dbReference type="Proteomes" id="UP000233837">
    <property type="component" value="Unassembled WGS sequence"/>
</dbReference>
<feature type="coiled-coil region" evidence="6">
    <location>
        <begin position="11"/>
        <end position="38"/>
    </location>
</feature>
<organism evidence="8 9">
    <name type="scientific">Dendrobium catenatum</name>
    <dbReference type="NCBI Taxonomy" id="906689"/>
    <lineage>
        <taxon>Eukaryota</taxon>
        <taxon>Viridiplantae</taxon>
        <taxon>Streptophyta</taxon>
        <taxon>Embryophyta</taxon>
        <taxon>Tracheophyta</taxon>
        <taxon>Spermatophyta</taxon>
        <taxon>Magnoliopsida</taxon>
        <taxon>Liliopsida</taxon>
        <taxon>Asparagales</taxon>
        <taxon>Orchidaceae</taxon>
        <taxon>Epidendroideae</taxon>
        <taxon>Malaxideae</taxon>
        <taxon>Dendrobiinae</taxon>
        <taxon>Dendrobium</taxon>
    </lineage>
</organism>
<proteinExistence type="predicted"/>
<dbReference type="GO" id="GO:0003677">
    <property type="term" value="F:DNA binding"/>
    <property type="evidence" value="ECO:0007669"/>
    <property type="project" value="UniProtKB-KW"/>
</dbReference>
<keyword evidence="4" id="KW-0804">Transcription</keyword>